<dbReference type="PROSITE" id="PS00086">
    <property type="entry name" value="CYTOCHROME_P450"/>
    <property type="match status" value="1"/>
</dbReference>
<dbReference type="SUPFAM" id="SSF48264">
    <property type="entry name" value="Cytochrome P450"/>
    <property type="match status" value="1"/>
</dbReference>
<dbReference type="InterPro" id="IPR017972">
    <property type="entry name" value="Cyt_P450_CS"/>
</dbReference>
<keyword evidence="3" id="KW-0479">Metal-binding</keyword>
<comment type="caution">
    <text evidence="4">The sequence shown here is derived from an EMBL/GenBank/DDBJ whole genome shotgun (WGS) entry which is preliminary data.</text>
</comment>
<evidence type="ECO:0000256" key="1">
    <source>
        <dbReference type="ARBA" id="ARBA00001971"/>
    </source>
</evidence>
<dbReference type="EMBL" id="VMHM01000003">
    <property type="protein sequence ID" value="TSK04727.1"/>
    <property type="molecule type" value="Genomic_DNA"/>
</dbReference>
<dbReference type="InterPro" id="IPR023198">
    <property type="entry name" value="PGP-like_dom2"/>
</dbReference>
<proteinExistence type="inferred from homology"/>
<dbReference type="Gene3D" id="1.10.150.240">
    <property type="entry name" value="Putative phosphatase, domain 2"/>
    <property type="match status" value="1"/>
</dbReference>
<dbReference type="InterPro" id="IPR001128">
    <property type="entry name" value="Cyt_P450"/>
</dbReference>
<evidence type="ECO:0000256" key="2">
    <source>
        <dbReference type="ARBA" id="ARBA00010617"/>
    </source>
</evidence>
<dbReference type="CDD" id="cd02603">
    <property type="entry name" value="HAD_sEH-N_like"/>
    <property type="match status" value="1"/>
</dbReference>
<dbReference type="SFLD" id="SFLDG01129">
    <property type="entry name" value="C1.5:_HAD__Beta-PGM__Phosphata"/>
    <property type="match status" value="1"/>
</dbReference>
<dbReference type="Proteomes" id="UP000319483">
    <property type="component" value="Unassembled WGS sequence"/>
</dbReference>
<dbReference type="AlphaFoldDB" id="A0A556SUB7"/>
<sequence>MNKKVFWFDFGGVLSPSITDLFEQYEKKTGIPQKALKEAMQSIADGMKLPILALIENAVINEVEWGSKLRKKLTESYPDLDTTYAQFEQFGKQWLENVSPNKVMVDKLKTIKKQGYRVGILTTNVIEWETYWKSLLNLDGYVDYVLDSCKEICRKPDDAFFEIAEKRAQVNSTDCILIDDLMENCIAASERGWKTIHFTDNENTLKQLNNIIIQNNLFNKYYLSDIPNYEPKPGYEIVKHEDPSSPEIIKLTSGHEAYHIVKYDDVKKVLSDRTCIRSPSNEPGGPSVLPTSTPKELLLNLDFPDHTRLRQFVSKDFSASRLKHLEHEISDRTTHYVTLMRSKKDGWDIFKDVLDNVSAEVNCSLLGLPIEDREYFRPLSHTVQIANKNDVENLVDKYAQLYNYVLEHVQNKREHDRKGLIHLFIERRNQTTPPLNDAELTALLLGIVIGGDQNLLTAMTKIIYGILSLPNYWKNLSNNKSIVPDVVEEMLRLTNLGSISSFPRITTKEILLSTGKIPEGSVIYADVTLANRDPNVFLEPLKIDPFRINKRHLQFGYGMHNCMGQEMARLEICVVIDTLLTLLPELKLDPKFIEDISWDEGVVLRRPNKLPVLI</sequence>
<gene>
    <name evidence="4" type="ORF">FPQ15_02620</name>
</gene>
<evidence type="ECO:0000313" key="5">
    <source>
        <dbReference type="Proteomes" id="UP000319483"/>
    </source>
</evidence>
<keyword evidence="3" id="KW-0408">Iron</keyword>
<keyword evidence="3" id="KW-0503">Monooxygenase</keyword>
<dbReference type="SFLD" id="SFLDS00003">
    <property type="entry name" value="Haloacid_Dehalogenase"/>
    <property type="match status" value="1"/>
</dbReference>
<keyword evidence="3" id="KW-0560">Oxidoreductase</keyword>
<evidence type="ECO:0000313" key="4">
    <source>
        <dbReference type="EMBL" id="TSK04727.1"/>
    </source>
</evidence>
<dbReference type="GO" id="GO:0020037">
    <property type="term" value="F:heme binding"/>
    <property type="evidence" value="ECO:0007669"/>
    <property type="project" value="InterPro"/>
</dbReference>
<dbReference type="InterPro" id="IPR036412">
    <property type="entry name" value="HAD-like_sf"/>
</dbReference>
<keyword evidence="3" id="KW-0349">Heme</keyword>
<dbReference type="GO" id="GO:0005506">
    <property type="term" value="F:iron ion binding"/>
    <property type="evidence" value="ECO:0007669"/>
    <property type="project" value="InterPro"/>
</dbReference>
<dbReference type="Pfam" id="PF00067">
    <property type="entry name" value="p450"/>
    <property type="match status" value="1"/>
</dbReference>
<dbReference type="GO" id="GO:0004497">
    <property type="term" value="F:monooxygenase activity"/>
    <property type="evidence" value="ECO:0007669"/>
    <property type="project" value="UniProtKB-KW"/>
</dbReference>
<dbReference type="PANTHER" id="PTHR46696:SF1">
    <property type="entry name" value="CYTOCHROME P450 YJIB-RELATED"/>
    <property type="match status" value="1"/>
</dbReference>
<dbReference type="PRINTS" id="PR00359">
    <property type="entry name" value="BP450"/>
</dbReference>
<comment type="similarity">
    <text evidence="2 3">Belongs to the cytochrome P450 family.</text>
</comment>
<dbReference type="InterPro" id="IPR002397">
    <property type="entry name" value="Cyt_P450_B"/>
</dbReference>
<dbReference type="RefSeq" id="WP_144091404.1">
    <property type="nucleotide sequence ID" value="NZ_VMHM01000003.1"/>
</dbReference>
<dbReference type="Gene3D" id="3.40.50.1000">
    <property type="entry name" value="HAD superfamily/HAD-like"/>
    <property type="match status" value="1"/>
</dbReference>
<dbReference type="Gene3D" id="1.10.630.10">
    <property type="entry name" value="Cytochrome P450"/>
    <property type="match status" value="1"/>
</dbReference>
<dbReference type="SUPFAM" id="SSF56784">
    <property type="entry name" value="HAD-like"/>
    <property type="match status" value="1"/>
</dbReference>
<name>A0A556SUB7_9GAMM</name>
<organism evidence="4 5">
    <name type="scientific">Gilliamella apicola</name>
    <dbReference type="NCBI Taxonomy" id="1196095"/>
    <lineage>
        <taxon>Bacteria</taxon>
        <taxon>Pseudomonadati</taxon>
        <taxon>Pseudomonadota</taxon>
        <taxon>Gammaproteobacteria</taxon>
        <taxon>Orbales</taxon>
        <taxon>Orbaceae</taxon>
        <taxon>Gilliamella</taxon>
    </lineage>
</organism>
<dbReference type="InterPro" id="IPR036396">
    <property type="entry name" value="Cyt_P450_sf"/>
</dbReference>
<dbReference type="InterPro" id="IPR023214">
    <property type="entry name" value="HAD_sf"/>
</dbReference>
<accession>A0A556SUB7</accession>
<reference evidence="4 5" key="1">
    <citation type="submission" date="2019-07" db="EMBL/GenBank/DDBJ databases">
        <title>Gilliamella genomes.</title>
        <authorList>
            <person name="Zheng H."/>
        </authorList>
    </citation>
    <scope>NUCLEOTIDE SEQUENCE [LARGE SCALE GENOMIC DNA]</scope>
    <source>
        <strain evidence="4 5">W8127</strain>
    </source>
</reference>
<dbReference type="Pfam" id="PF00702">
    <property type="entry name" value="Hydrolase"/>
    <property type="match status" value="1"/>
</dbReference>
<protein>
    <submittedName>
        <fullName evidence="4">Cytochrome P450</fullName>
    </submittedName>
</protein>
<dbReference type="GO" id="GO:0016705">
    <property type="term" value="F:oxidoreductase activity, acting on paired donors, with incorporation or reduction of molecular oxygen"/>
    <property type="evidence" value="ECO:0007669"/>
    <property type="project" value="InterPro"/>
</dbReference>
<evidence type="ECO:0000256" key="3">
    <source>
        <dbReference type="RuleBase" id="RU000461"/>
    </source>
</evidence>
<dbReference type="PANTHER" id="PTHR46696">
    <property type="entry name" value="P450, PUTATIVE (EUROFUNG)-RELATED"/>
    <property type="match status" value="1"/>
</dbReference>
<comment type="cofactor">
    <cofactor evidence="1">
        <name>heme</name>
        <dbReference type="ChEBI" id="CHEBI:30413"/>
    </cofactor>
</comment>